<dbReference type="PATRIC" id="fig|1441095.3.peg.3281"/>
<accession>A0A0M4FVQ8</accession>
<dbReference type="Gene3D" id="2.60.120.10">
    <property type="entry name" value="Jelly Rolls"/>
    <property type="match status" value="1"/>
</dbReference>
<evidence type="ECO:0000313" key="3">
    <source>
        <dbReference type="Proteomes" id="UP000067625"/>
    </source>
</evidence>
<dbReference type="RefSeq" id="WP_053604529.1">
    <property type="nucleotide sequence ID" value="NZ_CP012600.1"/>
</dbReference>
<reference evidence="3" key="1">
    <citation type="submission" date="2015-08" db="EMBL/GenBank/DDBJ databases">
        <title>Genome sequencing project for genomic taxonomy and phylogenomics of Bacillus-like bacteria.</title>
        <authorList>
            <person name="Liu B."/>
            <person name="Wang J."/>
            <person name="Zhu Y."/>
            <person name="Liu G."/>
            <person name="Chen Q."/>
            <person name="Chen Z."/>
            <person name="Lan J."/>
            <person name="Che J."/>
            <person name="Ge C."/>
            <person name="Shi H."/>
            <person name="Pan Z."/>
            <person name="Liu X."/>
        </authorList>
    </citation>
    <scope>NUCLEOTIDE SEQUENCE [LARGE SCALE GENOMIC DNA]</scope>
    <source>
        <strain evidence="3">FJAT-4402</strain>
    </source>
</reference>
<dbReference type="OrthoDB" id="9806121at2"/>
<dbReference type="SUPFAM" id="SSF51182">
    <property type="entry name" value="RmlC-like cupins"/>
    <property type="match status" value="1"/>
</dbReference>
<dbReference type="InterPro" id="IPR013096">
    <property type="entry name" value="Cupin_2"/>
</dbReference>
<organism evidence="2 3">
    <name type="scientific">Bacillus gobiensis</name>
    <dbReference type="NCBI Taxonomy" id="1441095"/>
    <lineage>
        <taxon>Bacteria</taxon>
        <taxon>Bacillati</taxon>
        <taxon>Bacillota</taxon>
        <taxon>Bacilli</taxon>
        <taxon>Bacillales</taxon>
        <taxon>Bacillaceae</taxon>
        <taxon>Bacillus</taxon>
    </lineage>
</organism>
<reference evidence="2 3" key="2">
    <citation type="journal article" date="2016" name="Int. J. Syst. Evol. Microbiol.">
        <title>Bacillus gobiensis sp. nov., isolated from a soil sample.</title>
        <authorList>
            <person name="Liu B."/>
            <person name="Liu G.H."/>
            <person name="Cetin S."/>
            <person name="Schumann P."/>
            <person name="Pan Z.Z."/>
            <person name="Chen Q.Q."/>
        </authorList>
    </citation>
    <scope>NUCLEOTIDE SEQUENCE [LARGE SCALE GENOMIC DNA]</scope>
    <source>
        <strain evidence="2 3">FJAT-4402</strain>
    </source>
</reference>
<dbReference type="EMBL" id="CP012600">
    <property type="protein sequence ID" value="ALC82718.1"/>
    <property type="molecule type" value="Genomic_DNA"/>
</dbReference>
<proteinExistence type="predicted"/>
<dbReference type="Proteomes" id="UP000067625">
    <property type="component" value="Chromosome"/>
</dbReference>
<dbReference type="InterPro" id="IPR014710">
    <property type="entry name" value="RmlC-like_jellyroll"/>
</dbReference>
<dbReference type="AlphaFoldDB" id="A0A0M4FVQ8"/>
<gene>
    <name evidence="2" type="ORF">AM592_14865</name>
</gene>
<keyword evidence="3" id="KW-1185">Reference proteome</keyword>
<dbReference type="STRING" id="1441095.AM592_14865"/>
<protein>
    <submittedName>
        <fullName evidence="2">Cupin</fullName>
    </submittedName>
</protein>
<dbReference type="Pfam" id="PF07883">
    <property type="entry name" value="Cupin_2"/>
    <property type="match status" value="1"/>
</dbReference>
<evidence type="ECO:0000313" key="2">
    <source>
        <dbReference type="EMBL" id="ALC82718.1"/>
    </source>
</evidence>
<dbReference type="InterPro" id="IPR011051">
    <property type="entry name" value="RmlC_Cupin_sf"/>
</dbReference>
<name>A0A0M4FVQ8_9BACI</name>
<evidence type="ECO:0000259" key="1">
    <source>
        <dbReference type="Pfam" id="PF07883"/>
    </source>
</evidence>
<feature type="domain" description="Cupin type-2" evidence="1">
    <location>
        <begin position="33"/>
        <end position="100"/>
    </location>
</feature>
<sequence length="115" mass="13135">MKITKQTAEHYNWGDNCDGWHLVKTKHLSVIHERMPAHTEEERHYRSAARQFFLVLSGSAVLEVDGERITIHSQEGVEVPPQVPPQMMNESDTDVEFIVISQPESRGDRVIAQSI</sequence>